<evidence type="ECO:0000259" key="1">
    <source>
        <dbReference type="PROSITE" id="PS50222"/>
    </source>
</evidence>
<feature type="domain" description="EF-hand" evidence="1">
    <location>
        <begin position="57"/>
        <end position="92"/>
    </location>
</feature>
<dbReference type="Proteomes" id="UP000655443">
    <property type="component" value="Unassembled WGS sequence"/>
</dbReference>
<dbReference type="InterPro" id="IPR018247">
    <property type="entry name" value="EF_Hand_1_Ca_BS"/>
</dbReference>
<evidence type="ECO:0000313" key="2">
    <source>
        <dbReference type="EMBL" id="GHE02811.1"/>
    </source>
</evidence>
<dbReference type="InterPro" id="IPR011992">
    <property type="entry name" value="EF-hand-dom_pair"/>
</dbReference>
<dbReference type="Gene3D" id="1.10.238.10">
    <property type="entry name" value="EF-hand"/>
    <property type="match status" value="1"/>
</dbReference>
<dbReference type="AlphaFoldDB" id="A0A918YGY3"/>
<accession>A0A918YGY3</accession>
<dbReference type="EMBL" id="BMVG01000005">
    <property type="protein sequence ID" value="GHE02811.1"/>
    <property type="molecule type" value="Genomic_DNA"/>
</dbReference>
<dbReference type="PROSITE" id="PS00018">
    <property type="entry name" value="EF_HAND_1"/>
    <property type="match status" value="1"/>
</dbReference>
<dbReference type="InterPro" id="IPR002048">
    <property type="entry name" value="EF_hand_dom"/>
</dbReference>
<dbReference type="SUPFAM" id="SSF47473">
    <property type="entry name" value="EF-hand"/>
    <property type="match status" value="1"/>
</dbReference>
<reference evidence="2" key="2">
    <citation type="submission" date="2020-09" db="EMBL/GenBank/DDBJ databases">
        <authorList>
            <person name="Sun Q."/>
            <person name="Ohkuma M."/>
        </authorList>
    </citation>
    <scope>NUCLEOTIDE SEQUENCE</scope>
    <source>
        <strain evidence="2">JCM 4714</strain>
    </source>
</reference>
<organism evidence="2 3">
    <name type="scientific">Streptomyces alanosinicus</name>
    <dbReference type="NCBI Taxonomy" id="68171"/>
    <lineage>
        <taxon>Bacteria</taxon>
        <taxon>Bacillati</taxon>
        <taxon>Actinomycetota</taxon>
        <taxon>Actinomycetes</taxon>
        <taxon>Kitasatosporales</taxon>
        <taxon>Streptomycetaceae</taxon>
        <taxon>Streptomyces</taxon>
    </lineage>
</organism>
<evidence type="ECO:0000313" key="3">
    <source>
        <dbReference type="Proteomes" id="UP000655443"/>
    </source>
</evidence>
<dbReference type="PROSITE" id="PS50222">
    <property type="entry name" value="EF_HAND_2"/>
    <property type="match status" value="1"/>
</dbReference>
<dbReference type="Pfam" id="PF13833">
    <property type="entry name" value="EF-hand_8"/>
    <property type="match status" value="2"/>
</dbReference>
<gene>
    <name evidence="2" type="ORF">GCM10010339_27460</name>
</gene>
<keyword evidence="3" id="KW-1185">Reference proteome</keyword>
<dbReference type="GO" id="GO:0005509">
    <property type="term" value="F:calcium ion binding"/>
    <property type="evidence" value="ECO:0007669"/>
    <property type="project" value="InterPro"/>
</dbReference>
<reference evidence="2" key="1">
    <citation type="journal article" date="2014" name="Int. J. Syst. Evol. Microbiol.">
        <title>Complete genome sequence of Corynebacterium casei LMG S-19264T (=DSM 44701T), isolated from a smear-ripened cheese.</title>
        <authorList>
            <consortium name="US DOE Joint Genome Institute (JGI-PGF)"/>
            <person name="Walter F."/>
            <person name="Albersmeier A."/>
            <person name="Kalinowski J."/>
            <person name="Ruckert C."/>
        </authorList>
    </citation>
    <scope>NUCLEOTIDE SEQUENCE</scope>
    <source>
        <strain evidence="2">JCM 4714</strain>
    </source>
</reference>
<sequence>MALNRPVNRRSRALLDANKTQWDFLLSLCDRDGDGILSVEELWPRASPAFRSPDRPGKGEVCRTLFDLLDSDDDGSLTEDECLLAAALLRMSAENARTRTFRNSTPTATDS</sequence>
<protein>
    <recommendedName>
        <fullName evidence="1">EF-hand domain-containing protein</fullName>
    </recommendedName>
</protein>
<proteinExistence type="predicted"/>
<name>A0A918YGY3_9ACTN</name>
<comment type="caution">
    <text evidence="2">The sequence shown here is derived from an EMBL/GenBank/DDBJ whole genome shotgun (WGS) entry which is preliminary data.</text>
</comment>